<evidence type="ECO:0000256" key="1">
    <source>
        <dbReference type="ARBA" id="ARBA00022729"/>
    </source>
</evidence>
<evidence type="ECO:0000256" key="3">
    <source>
        <dbReference type="SAM" id="SignalP"/>
    </source>
</evidence>
<dbReference type="PANTHER" id="PTHR47637">
    <property type="entry name" value="CHAPERONE SURA"/>
    <property type="match status" value="1"/>
</dbReference>
<dbReference type="InterPro" id="IPR000297">
    <property type="entry name" value="PPIase_PpiC"/>
</dbReference>
<dbReference type="SUPFAM" id="SSF109998">
    <property type="entry name" value="Triger factor/SurA peptide-binding domain-like"/>
    <property type="match status" value="1"/>
</dbReference>
<dbReference type="PANTHER" id="PTHR47637:SF1">
    <property type="entry name" value="CHAPERONE SURA"/>
    <property type="match status" value="1"/>
</dbReference>
<keyword evidence="2" id="KW-0697">Rotamase</keyword>
<gene>
    <name evidence="5" type="ORF">CJD36_001000</name>
</gene>
<dbReference type="PROSITE" id="PS50198">
    <property type="entry name" value="PPIC_PPIASE_2"/>
    <property type="match status" value="2"/>
</dbReference>
<name>A0A2S7SZK5_9BACT</name>
<evidence type="ECO:0000313" key="6">
    <source>
        <dbReference type="Proteomes" id="UP000239872"/>
    </source>
</evidence>
<dbReference type="Gene3D" id="1.10.4030.10">
    <property type="entry name" value="Porin chaperone SurA, peptide-binding domain"/>
    <property type="match status" value="1"/>
</dbReference>
<accession>A0A2S7SZK5</accession>
<dbReference type="RefSeq" id="WP_105037246.1">
    <property type="nucleotide sequence ID" value="NZ_PPSL01000001.1"/>
</dbReference>
<evidence type="ECO:0000256" key="2">
    <source>
        <dbReference type="PROSITE-ProRule" id="PRU00278"/>
    </source>
</evidence>
<keyword evidence="1 3" id="KW-0732">Signal</keyword>
<dbReference type="SUPFAM" id="SSF54534">
    <property type="entry name" value="FKBP-like"/>
    <property type="match status" value="2"/>
</dbReference>
<evidence type="ECO:0000259" key="4">
    <source>
        <dbReference type="PROSITE" id="PS50198"/>
    </source>
</evidence>
<feature type="domain" description="PpiC" evidence="4">
    <location>
        <begin position="180"/>
        <end position="282"/>
    </location>
</feature>
<dbReference type="GO" id="GO:0003755">
    <property type="term" value="F:peptidyl-prolyl cis-trans isomerase activity"/>
    <property type="evidence" value="ECO:0007669"/>
    <property type="project" value="UniProtKB-KW"/>
</dbReference>
<dbReference type="InterPro" id="IPR050280">
    <property type="entry name" value="OMP_Chaperone_SurA"/>
</dbReference>
<feature type="signal peptide" evidence="3">
    <location>
        <begin position="1"/>
        <end position="30"/>
    </location>
</feature>
<dbReference type="Proteomes" id="UP000239872">
    <property type="component" value="Unassembled WGS sequence"/>
</dbReference>
<dbReference type="AlphaFoldDB" id="A0A2S7SZK5"/>
<proteinExistence type="predicted"/>
<keyword evidence="6" id="KW-1185">Reference proteome</keyword>
<feature type="domain" description="PpiC" evidence="4">
    <location>
        <begin position="285"/>
        <end position="379"/>
    </location>
</feature>
<evidence type="ECO:0000313" key="5">
    <source>
        <dbReference type="EMBL" id="PQJ12362.1"/>
    </source>
</evidence>
<dbReference type="InterPro" id="IPR046357">
    <property type="entry name" value="PPIase_dom_sf"/>
</dbReference>
<dbReference type="Pfam" id="PF00639">
    <property type="entry name" value="Rotamase"/>
    <property type="match status" value="2"/>
</dbReference>
<organism evidence="5 6">
    <name type="scientific">Flavipsychrobacter stenotrophus</name>
    <dbReference type="NCBI Taxonomy" id="2077091"/>
    <lineage>
        <taxon>Bacteria</taxon>
        <taxon>Pseudomonadati</taxon>
        <taxon>Bacteroidota</taxon>
        <taxon>Chitinophagia</taxon>
        <taxon>Chitinophagales</taxon>
        <taxon>Chitinophagaceae</taxon>
        <taxon>Flavipsychrobacter</taxon>
    </lineage>
</organism>
<dbReference type="Gene3D" id="3.10.50.40">
    <property type="match status" value="2"/>
</dbReference>
<protein>
    <submittedName>
        <fullName evidence="5">Peptidylprolyl isomerase</fullName>
    </submittedName>
</protein>
<dbReference type="EMBL" id="PPSL01000001">
    <property type="protein sequence ID" value="PQJ12362.1"/>
    <property type="molecule type" value="Genomic_DNA"/>
</dbReference>
<reference evidence="5 6" key="1">
    <citation type="submission" date="2018-01" db="EMBL/GenBank/DDBJ databases">
        <title>A novel member of the phylum Bacteroidetes isolated from glacier ice.</title>
        <authorList>
            <person name="Liu Q."/>
            <person name="Xin Y.-H."/>
        </authorList>
    </citation>
    <scope>NUCLEOTIDE SEQUENCE [LARGE SCALE GENOMIC DNA]</scope>
    <source>
        <strain evidence="5 6">RB1R16</strain>
    </source>
</reference>
<comment type="caution">
    <text evidence="5">The sequence shown here is derived from an EMBL/GenBank/DDBJ whole genome shotgun (WGS) entry which is preliminary data.</text>
</comment>
<dbReference type="InterPro" id="IPR027304">
    <property type="entry name" value="Trigger_fact/SurA_dom_sf"/>
</dbReference>
<keyword evidence="2 5" id="KW-0413">Isomerase</keyword>
<sequence>MNFIKVNTILKAAKAGIVTALLLSSSNIFAQETADKIIAVVGRNKIILQSDLEKRFIEARAQDPNINDSAKCLILQQMIMGDVLVEQAERDSVMVTDEDVEGQLDNRLRYFTSLYGSKEKLEQMSGKSVYQIKEEFRENIKEELIQQKMQGQIFENIKITPAEVSNFYRRIPIDSLPFFPATVEVGQIVIDPPVSPELEEYAHKRLEDIRKDVVEGKTSFETAAGLYTDDPGSRDNGGRYDGITRTGPWAPEFIAAAFKLQNGEISPIFKTKFGYHILQMINRKGEEADIRHILIKPAITTGDFKTSMAKLDSLYNLLTSGKMSFAEAVGKFSTDEAAKRTGGMIADPQTGNTELDITKLDPGMVLMLDTMKQGSYSKPHIFYNDMHEQSCRIIFMRNRTAPHKANLKDDYSRIQEVALAEKKNQKMVAWMAGKLPTFYMKIDPQYQVCNNLKLLGLGTNNEQ</sequence>
<feature type="chain" id="PRO_5015778545" evidence="3">
    <location>
        <begin position="31"/>
        <end position="463"/>
    </location>
</feature>
<dbReference type="OrthoDB" id="14196at2"/>